<proteinExistence type="predicted"/>
<dbReference type="AlphaFoldDB" id="A0A1Q9JKC5"/>
<sequence>MLEETISYQDNFPISITVANISRYPIHYHKDTEIVYVLDGSISLRNGYCTYSLSAGDIFTNAGHEVHTMKSDTENITAVFHISNLFFTQFFPELPKGCFRTNPSSEPSPRLSHLKHTLLQMLIAYLQKNINYRDACIEHCMEVVRTLHQHFNLFAFNDDVVVHFNCDNPVIEERISHVINYIYANHELKITLNDLAEMEHLSSYYLSHLIHQYCGISFRDFLSFARAEWSEIYLLETDKKINTVAHMVGFSTSRYYEDAFVRWFGHTPREHRAANRNNVISPDNLPVLEPVTVSRILDTARRLSSRLIRQDTNLSLAKRIHLTDRIPSGAEPISAFRHHLKLSVTAADFDSIGYSLFDHLRQLRCTEVVLICRDGDDPGRCDELEQKFLKRGISVELRNRLFPGEQKHYGFDSVAGLIYIVRQGVIEPHSTISLGLRDQGDPNILLKGGRSLLTSGGVPKPMYTGLNFLVSNDGELILRNKYYAAVRLHNEEAYILMAMNYNSDILGLCQGADTIYHADDVLNAFQDELTVNISIALNPGEYLITRYSTSTFDSMFGLMSKLHFPEKLPLKYDIHLEYTTDPIVDAYVEQVRSELSVDMNFRGAGVQAALIQKI</sequence>
<comment type="caution">
    <text evidence="5">The sequence shown here is derived from an EMBL/GenBank/DDBJ whole genome shotgun (WGS) entry which is preliminary data.</text>
</comment>
<reference evidence="5 6" key="1">
    <citation type="journal article" date="2016" name="Appl. Environ. Microbiol.">
        <title>Function and Phylogeny of Bacterial Butyryl Coenzyme A:Acetate Transferases and Their Diversity in the Proximal Colon of Swine.</title>
        <authorList>
            <person name="Trachsel J."/>
            <person name="Bayles D.O."/>
            <person name="Looft T."/>
            <person name="Levine U.Y."/>
            <person name="Allen H.K."/>
        </authorList>
    </citation>
    <scope>NUCLEOTIDE SEQUENCE [LARGE SCALE GENOMIC DNA]</scope>
    <source>
        <strain evidence="5 6">68-3-10</strain>
    </source>
</reference>
<dbReference type="GO" id="GO:0003700">
    <property type="term" value="F:DNA-binding transcription factor activity"/>
    <property type="evidence" value="ECO:0007669"/>
    <property type="project" value="InterPro"/>
</dbReference>
<dbReference type="InterPro" id="IPR018060">
    <property type="entry name" value="HTH_AraC"/>
</dbReference>
<keyword evidence="1" id="KW-0805">Transcription regulation</keyword>
<dbReference type="SMART" id="SM00342">
    <property type="entry name" value="HTH_ARAC"/>
    <property type="match status" value="1"/>
</dbReference>
<dbReference type="EMBL" id="MJIE01000001">
    <property type="protein sequence ID" value="OLR56670.1"/>
    <property type="molecule type" value="Genomic_DNA"/>
</dbReference>
<gene>
    <name evidence="5" type="ORF">BHK98_11695</name>
</gene>
<dbReference type="CDD" id="cd02208">
    <property type="entry name" value="cupin_RmlC-like"/>
    <property type="match status" value="1"/>
</dbReference>
<dbReference type="InterPro" id="IPR037923">
    <property type="entry name" value="HTH-like"/>
</dbReference>
<dbReference type="PANTHER" id="PTHR43280">
    <property type="entry name" value="ARAC-FAMILY TRANSCRIPTIONAL REGULATOR"/>
    <property type="match status" value="1"/>
</dbReference>
<protein>
    <recommendedName>
        <fullName evidence="4">HTH araC/xylS-type domain-containing protein</fullName>
    </recommendedName>
</protein>
<organism evidence="5 6">
    <name type="scientific">Hornefia porci</name>
    <dbReference type="NCBI Taxonomy" id="2652292"/>
    <lineage>
        <taxon>Bacteria</taxon>
        <taxon>Bacillati</taxon>
        <taxon>Bacillota</taxon>
        <taxon>Clostridia</taxon>
        <taxon>Peptostreptococcales</taxon>
        <taxon>Anaerovoracaceae</taxon>
        <taxon>Hornefia</taxon>
    </lineage>
</organism>
<dbReference type="Pfam" id="PF07883">
    <property type="entry name" value="Cupin_2"/>
    <property type="match status" value="1"/>
</dbReference>
<dbReference type="InterPro" id="IPR014710">
    <property type="entry name" value="RmlC-like_jellyroll"/>
</dbReference>
<keyword evidence="2" id="KW-0238">DNA-binding</keyword>
<dbReference type="RefSeq" id="WP_075714467.1">
    <property type="nucleotide sequence ID" value="NZ_MJIE01000001.1"/>
</dbReference>
<dbReference type="Pfam" id="PF12833">
    <property type="entry name" value="HTH_18"/>
    <property type="match status" value="1"/>
</dbReference>
<dbReference type="InterPro" id="IPR013096">
    <property type="entry name" value="Cupin_2"/>
</dbReference>
<dbReference type="Gene3D" id="2.60.120.10">
    <property type="entry name" value="Jelly Rolls"/>
    <property type="match status" value="1"/>
</dbReference>
<dbReference type="PROSITE" id="PS00041">
    <property type="entry name" value="HTH_ARAC_FAMILY_1"/>
    <property type="match status" value="1"/>
</dbReference>
<evidence type="ECO:0000256" key="3">
    <source>
        <dbReference type="ARBA" id="ARBA00023163"/>
    </source>
</evidence>
<accession>A0A1Q9JKC5</accession>
<evidence type="ECO:0000259" key="4">
    <source>
        <dbReference type="PROSITE" id="PS01124"/>
    </source>
</evidence>
<evidence type="ECO:0000256" key="1">
    <source>
        <dbReference type="ARBA" id="ARBA00023015"/>
    </source>
</evidence>
<dbReference type="PROSITE" id="PS01124">
    <property type="entry name" value="HTH_ARAC_FAMILY_2"/>
    <property type="match status" value="1"/>
</dbReference>
<keyword evidence="3" id="KW-0804">Transcription</keyword>
<dbReference type="STRING" id="1261640.BHK98_11695"/>
<dbReference type="SUPFAM" id="SSF46689">
    <property type="entry name" value="Homeodomain-like"/>
    <property type="match status" value="1"/>
</dbReference>
<dbReference type="Gene3D" id="1.10.10.60">
    <property type="entry name" value="Homeodomain-like"/>
    <property type="match status" value="2"/>
</dbReference>
<name>A0A1Q9JKC5_9FIRM</name>
<keyword evidence="6" id="KW-1185">Reference proteome</keyword>
<evidence type="ECO:0000313" key="5">
    <source>
        <dbReference type="EMBL" id="OLR56670.1"/>
    </source>
</evidence>
<feature type="domain" description="HTH araC/xylS-type" evidence="4">
    <location>
        <begin position="176"/>
        <end position="274"/>
    </location>
</feature>
<evidence type="ECO:0000256" key="2">
    <source>
        <dbReference type="ARBA" id="ARBA00023125"/>
    </source>
</evidence>
<dbReference type="PANTHER" id="PTHR43280:SF34">
    <property type="entry name" value="ARAC-FAMILY TRANSCRIPTIONAL REGULATOR"/>
    <property type="match status" value="1"/>
</dbReference>
<evidence type="ECO:0000313" key="6">
    <source>
        <dbReference type="Proteomes" id="UP000187404"/>
    </source>
</evidence>
<dbReference type="OrthoDB" id="9782164at2"/>
<dbReference type="InterPro" id="IPR009057">
    <property type="entry name" value="Homeodomain-like_sf"/>
</dbReference>
<dbReference type="InterPro" id="IPR018062">
    <property type="entry name" value="HTH_AraC-typ_CS"/>
</dbReference>
<dbReference type="GO" id="GO:0043565">
    <property type="term" value="F:sequence-specific DNA binding"/>
    <property type="evidence" value="ECO:0007669"/>
    <property type="project" value="InterPro"/>
</dbReference>
<dbReference type="SUPFAM" id="SSF51215">
    <property type="entry name" value="Regulatory protein AraC"/>
    <property type="match status" value="1"/>
</dbReference>
<dbReference type="Proteomes" id="UP000187404">
    <property type="component" value="Unassembled WGS sequence"/>
</dbReference>